<dbReference type="EMBL" id="CADCVQ010000147">
    <property type="protein sequence ID" value="CAA9521858.1"/>
    <property type="molecule type" value="Genomic_DNA"/>
</dbReference>
<name>A0A6J4TF76_9ACTN</name>
<evidence type="ECO:0000256" key="1">
    <source>
        <dbReference type="ARBA" id="ARBA00022505"/>
    </source>
</evidence>
<dbReference type="SUPFAM" id="SSF54665">
    <property type="entry name" value="CO dehydrogenase molybdoprotein N-domain-like"/>
    <property type="match status" value="1"/>
</dbReference>
<evidence type="ECO:0000259" key="4">
    <source>
        <dbReference type="SMART" id="SM01008"/>
    </source>
</evidence>
<dbReference type="Pfam" id="PF01315">
    <property type="entry name" value="Ald_Xan_dh_C"/>
    <property type="match status" value="1"/>
</dbReference>
<dbReference type="InterPro" id="IPR046867">
    <property type="entry name" value="AldOxase/xan_DH_MoCoBD2"/>
</dbReference>
<evidence type="ECO:0000256" key="2">
    <source>
        <dbReference type="ARBA" id="ARBA00023002"/>
    </source>
</evidence>
<dbReference type="InterPro" id="IPR000674">
    <property type="entry name" value="Ald_Oxase/Xan_DH_a/b"/>
</dbReference>
<reference evidence="5" key="1">
    <citation type="submission" date="2020-02" db="EMBL/GenBank/DDBJ databases">
        <authorList>
            <person name="Meier V. D."/>
        </authorList>
    </citation>
    <scope>NUCLEOTIDE SEQUENCE</scope>
    <source>
        <strain evidence="5">AVDCRST_MAG67</strain>
    </source>
</reference>
<dbReference type="GO" id="GO:0030151">
    <property type="term" value="F:molybdenum ion binding"/>
    <property type="evidence" value="ECO:0007669"/>
    <property type="project" value="InterPro"/>
</dbReference>
<accession>A0A6J4TF76</accession>
<dbReference type="NCBIfam" id="TIGR02416">
    <property type="entry name" value="CO_dehy_Mo_lg"/>
    <property type="match status" value="1"/>
</dbReference>
<dbReference type="GO" id="GO:0043885">
    <property type="term" value="F:anaerobic carbon-monoxide dehydrogenase activity"/>
    <property type="evidence" value="ECO:0007669"/>
    <property type="project" value="InterPro"/>
</dbReference>
<sequence>MATVETGPGRHPEWYAHATGDKFGKIADAPIGFGHMKRKEDARFIRGLGDYMDDVRLPGMLHGAILRSPYAHARINSIDTSAALAHPKVAAVIIAKDLETLGLAWMPTISYDTQAVLAGDKVRFHLQEVAFVIATDAYAAQDALQLIDVDYDVLPAIVNCRKALDPDAPLIRDDKVGQTDNLASPLWEAGDKANCDRVFAEADVVAKRTILDPRSHPCPMETCGMVADMNPATGQLNIYNGNQAPHAHRTVYAQVAGLPEQNIRILCNDIGGGFGNKVPVYPGYVCAIAGSIVAGAPVKWIEDRSENLASTGFARDYLMYSEMCSKGGKITGLRVDTIADHGAFDSTAQATKFPAGFFHIVTGSYDLQGAHCQVKAVYTNKAPGGVAYRCSFRITEAVYLVERMVDALAMEMNVDPVELRMRSFIRSDQFPYETQTGWVYDSGDYHKAMKLAMEIADYEGLRKEQQEKLARGEMMGIGIAFFTEGVGAGPRRHMDILGLAMNDGAELRVHPSGKAVVSLSAQTQGQGHETTFAQIVAEELGISPNEIMVRHGDTDKTPYGLGTYGSRSTPVSGGAVAVVSRKVRDKARQFAALMLETRAEDLAWEKGRWYVKGDPERGSTIESIAEYAYSASNLPEGLEGGLDANAVYDPPNLTYPFGAYIAVVDVDPGTGKVHMRRFIAVDDCGVRINPMVVEGQIHGGLVEGIGQALMEIISFDEQGNCLNASFMDYLLPTALECPEHGFELGETVTPCPHHPIGAKGVGESPCVGSPPAIANAVVDAMYHAKGVKHMDMPCFPARVWAAMNGREQPPQ</sequence>
<gene>
    <name evidence="5" type="ORF">AVDCRST_MAG67-3423</name>
</gene>
<organism evidence="5">
    <name type="scientific">uncultured Solirubrobacteraceae bacterium</name>
    <dbReference type="NCBI Taxonomy" id="1162706"/>
    <lineage>
        <taxon>Bacteria</taxon>
        <taxon>Bacillati</taxon>
        <taxon>Actinomycetota</taxon>
        <taxon>Thermoleophilia</taxon>
        <taxon>Solirubrobacterales</taxon>
        <taxon>Solirubrobacteraceae</taxon>
        <taxon>environmental samples</taxon>
    </lineage>
</organism>
<keyword evidence="2 5" id="KW-0560">Oxidoreductase</keyword>
<dbReference type="InterPro" id="IPR016208">
    <property type="entry name" value="Ald_Oxase/xanthine_DH-like"/>
</dbReference>
<dbReference type="Pfam" id="PF20256">
    <property type="entry name" value="MoCoBD_2"/>
    <property type="match status" value="1"/>
</dbReference>
<dbReference type="PANTHER" id="PTHR11908">
    <property type="entry name" value="XANTHINE DEHYDROGENASE"/>
    <property type="match status" value="1"/>
</dbReference>
<dbReference type="GO" id="GO:0008805">
    <property type="term" value="F:carbon-monoxide oxygenase activity"/>
    <property type="evidence" value="ECO:0007669"/>
    <property type="project" value="UniProtKB-EC"/>
</dbReference>
<dbReference type="PANTHER" id="PTHR11908:SF132">
    <property type="entry name" value="ALDEHYDE OXIDASE 1-RELATED"/>
    <property type="match status" value="1"/>
</dbReference>
<dbReference type="InterPro" id="IPR008274">
    <property type="entry name" value="AldOxase/xan_DH_MoCoBD1"/>
</dbReference>
<dbReference type="Pfam" id="PF02738">
    <property type="entry name" value="MoCoBD_1"/>
    <property type="match status" value="1"/>
</dbReference>
<dbReference type="Gene3D" id="3.30.365.10">
    <property type="entry name" value="Aldehyde oxidase/xanthine dehydrogenase, molybdopterin binding domain"/>
    <property type="match status" value="4"/>
</dbReference>
<evidence type="ECO:0000313" key="5">
    <source>
        <dbReference type="EMBL" id="CAA9521858.1"/>
    </source>
</evidence>
<dbReference type="SUPFAM" id="SSF56003">
    <property type="entry name" value="Molybdenum cofactor-binding domain"/>
    <property type="match status" value="1"/>
</dbReference>
<evidence type="ECO:0000256" key="3">
    <source>
        <dbReference type="ARBA" id="ARBA00053029"/>
    </source>
</evidence>
<dbReference type="GO" id="GO:0005507">
    <property type="term" value="F:copper ion binding"/>
    <property type="evidence" value="ECO:0007669"/>
    <property type="project" value="InterPro"/>
</dbReference>
<dbReference type="SMART" id="SM01008">
    <property type="entry name" value="Ald_Xan_dh_C"/>
    <property type="match status" value="1"/>
</dbReference>
<dbReference type="FunFam" id="3.90.1170.50:FF:000006">
    <property type="entry name" value="Carbon monoxide dehydrogenase large chain"/>
    <property type="match status" value="1"/>
</dbReference>
<protein>
    <submittedName>
        <fullName evidence="5">Aerobic carbon monoxide dehydrogenase (Quinone), large chain</fullName>
        <ecNumber evidence="5">1.2.5.3</ecNumber>
    </submittedName>
</protein>
<dbReference type="EC" id="1.2.5.3" evidence="5"/>
<dbReference type="GO" id="GO:0005506">
    <property type="term" value="F:iron ion binding"/>
    <property type="evidence" value="ECO:0007669"/>
    <property type="project" value="InterPro"/>
</dbReference>
<feature type="domain" description="Aldehyde oxidase/xanthine dehydrogenase a/b hammerhead" evidence="4">
    <location>
        <begin position="46"/>
        <end position="155"/>
    </location>
</feature>
<dbReference type="InterPro" id="IPR012780">
    <property type="entry name" value="CO_Mo_DH_lsu"/>
</dbReference>
<dbReference type="Gene3D" id="3.90.1170.50">
    <property type="entry name" value="Aldehyde oxidase/xanthine dehydrogenase, a/b hammerhead"/>
    <property type="match status" value="1"/>
</dbReference>
<dbReference type="InterPro" id="IPR037165">
    <property type="entry name" value="AldOxase/xan_DH_Mopterin-bd_sf"/>
</dbReference>
<proteinExistence type="predicted"/>
<keyword evidence="1" id="KW-0500">Molybdenum</keyword>
<dbReference type="AlphaFoldDB" id="A0A6J4TF76"/>
<dbReference type="FunFam" id="3.30.365.10:FF:000001">
    <property type="entry name" value="Xanthine dehydrogenase oxidase"/>
    <property type="match status" value="1"/>
</dbReference>
<comment type="cofactor">
    <cofactor evidence="3">
        <name>Mo-molybdopterin cytosine dinucleotide</name>
        <dbReference type="ChEBI" id="CHEBI:71308"/>
    </cofactor>
</comment>
<dbReference type="InterPro" id="IPR036856">
    <property type="entry name" value="Ald_Oxase/Xan_DH_a/b_sf"/>
</dbReference>